<comment type="subcellular location">
    <subcellularLocation>
        <location evidence="1">Membrane</location>
        <topology evidence="1">Multi-pass membrane protein</topology>
    </subcellularLocation>
</comment>
<feature type="transmembrane region" description="Helical" evidence="7">
    <location>
        <begin position="404"/>
        <end position="437"/>
    </location>
</feature>
<keyword evidence="10" id="KW-1185">Reference proteome</keyword>
<dbReference type="FunFam" id="3.30.70.1450:FF:000009">
    <property type="entry name" value="SLC13 family permease"/>
    <property type="match status" value="1"/>
</dbReference>
<evidence type="ECO:0000256" key="6">
    <source>
        <dbReference type="ARBA" id="ARBA00023136"/>
    </source>
</evidence>
<feature type="transmembrane region" description="Helical" evidence="7">
    <location>
        <begin position="59"/>
        <end position="77"/>
    </location>
</feature>
<dbReference type="STRING" id="1075417.SAMN05421823_10731"/>
<dbReference type="GO" id="GO:0005886">
    <property type="term" value="C:plasma membrane"/>
    <property type="evidence" value="ECO:0007669"/>
    <property type="project" value="TreeGrafter"/>
</dbReference>
<reference evidence="9 10" key="1">
    <citation type="submission" date="2016-10" db="EMBL/GenBank/DDBJ databases">
        <authorList>
            <person name="de Groot N.N."/>
        </authorList>
    </citation>
    <scope>NUCLEOTIDE SEQUENCE [LARGE SCALE GENOMIC DNA]</scope>
    <source>
        <strain evidence="9 10">DSM 25186</strain>
    </source>
</reference>
<feature type="transmembrane region" description="Helical" evidence="7">
    <location>
        <begin position="144"/>
        <end position="168"/>
    </location>
</feature>
<dbReference type="GO" id="GO:0006813">
    <property type="term" value="P:potassium ion transport"/>
    <property type="evidence" value="ECO:0007669"/>
    <property type="project" value="InterPro"/>
</dbReference>
<proteinExistence type="predicted"/>
<evidence type="ECO:0000313" key="10">
    <source>
        <dbReference type="Proteomes" id="UP000198510"/>
    </source>
</evidence>
<dbReference type="PROSITE" id="PS01271">
    <property type="entry name" value="NA_SULFATE"/>
    <property type="match status" value="1"/>
</dbReference>
<dbReference type="InterPro" id="IPR006037">
    <property type="entry name" value="RCK_C"/>
</dbReference>
<keyword evidence="3 7" id="KW-0812">Transmembrane</keyword>
<keyword evidence="6 7" id="KW-0472">Membrane</keyword>
<feature type="transmembrane region" description="Helical" evidence="7">
    <location>
        <begin position="180"/>
        <end position="200"/>
    </location>
</feature>
<dbReference type="InterPro" id="IPR031312">
    <property type="entry name" value="Na/sul_symport_CS"/>
</dbReference>
<feature type="transmembrane region" description="Helical" evidence="7">
    <location>
        <begin position="488"/>
        <end position="521"/>
    </location>
</feature>
<evidence type="ECO:0000313" key="9">
    <source>
        <dbReference type="EMBL" id="SDL60619.1"/>
    </source>
</evidence>
<dbReference type="InterPro" id="IPR036721">
    <property type="entry name" value="RCK_C_sf"/>
</dbReference>
<evidence type="ECO:0000256" key="5">
    <source>
        <dbReference type="ARBA" id="ARBA00022989"/>
    </source>
</evidence>
<feature type="transmembrane region" description="Helical" evidence="7">
    <location>
        <begin position="6"/>
        <end position="23"/>
    </location>
</feature>
<accession>A0A1G9LF42</accession>
<feature type="domain" description="RCK C-terminal" evidence="8">
    <location>
        <begin position="207"/>
        <end position="294"/>
    </location>
</feature>
<dbReference type="OrthoDB" id="9765532at2"/>
<organism evidence="9 10">
    <name type="scientific">Catalinimonas alkaloidigena</name>
    <dbReference type="NCBI Taxonomy" id="1075417"/>
    <lineage>
        <taxon>Bacteria</taxon>
        <taxon>Pseudomonadati</taxon>
        <taxon>Bacteroidota</taxon>
        <taxon>Cytophagia</taxon>
        <taxon>Cytophagales</taxon>
        <taxon>Catalimonadaceae</taxon>
        <taxon>Catalinimonas</taxon>
    </lineage>
</organism>
<gene>
    <name evidence="9" type="ORF">SAMN05421823_10731</name>
</gene>
<keyword evidence="5 7" id="KW-1133">Transmembrane helix</keyword>
<feature type="transmembrane region" description="Helical" evidence="7">
    <location>
        <begin position="449"/>
        <end position="468"/>
    </location>
</feature>
<dbReference type="SUPFAM" id="SSF116726">
    <property type="entry name" value="TrkA C-terminal domain-like"/>
    <property type="match status" value="2"/>
</dbReference>
<feature type="transmembrane region" description="Helical" evidence="7">
    <location>
        <begin position="533"/>
        <end position="552"/>
    </location>
</feature>
<evidence type="ECO:0000259" key="8">
    <source>
        <dbReference type="PROSITE" id="PS51202"/>
    </source>
</evidence>
<protein>
    <submittedName>
        <fullName evidence="9">Di-and tricarboxylate transporter</fullName>
    </submittedName>
</protein>
<dbReference type="PANTHER" id="PTHR43652:SF2">
    <property type="entry name" value="BASIC AMINO ACID ANTIPORTER YFCC-RELATED"/>
    <property type="match status" value="1"/>
</dbReference>
<dbReference type="EMBL" id="FNFO01000007">
    <property type="protein sequence ID" value="SDL60619.1"/>
    <property type="molecule type" value="Genomic_DNA"/>
</dbReference>
<evidence type="ECO:0000256" key="3">
    <source>
        <dbReference type="ARBA" id="ARBA00022692"/>
    </source>
</evidence>
<dbReference type="Pfam" id="PF03600">
    <property type="entry name" value="CitMHS"/>
    <property type="match status" value="2"/>
</dbReference>
<evidence type="ECO:0000256" key="2">
    <source>
        <dbReference type="ARBA" id="ARBA00022448"/>
    </source>
</evidence>
<dbReference type="PANTHER" id="PTHR43652">
    <property type="entry name" value="BASIC AMINO ACID ANTIPORTER YFCC-RELATED"/>
    <property type="match status" value="1"/>
</dbReference>
<dbReference type="AlphaFoldDB" id="A0A1G9LF42"/>
<dbReference type="InterPro" id="IPR051679">
    <property type="entry name" value="DASS-Related_Transporters"/>
</dbReference>
<dbReference type="PROSITE" id="PS51202">
    <property type="entry name" value="RCK_C"/>
    <property type="match status" value="2"/>
</dbReference>
<sequence>MIPQLWHKWIVLVTIVLLVIFLYKEYIRPALTFFLAVILLMIVGVLTPGEILAGLSNEPIATIILLIILTAVLRRNYSIELMFDSLFRRARSVRSFLLQMMVTVASLSSILNNTPIVAVMTPYVYQWGKRRSIAPSKLLMPLSFATMLGGMITLIGTSTNLVLNGFLSQSQETLLEFKDFLPLGVLVTVVGILYLITLGYKLLPENRDALDALKANTREYVVETQIINGSTLVGKTVSGAGLRNLRGIYLVEIARGGRTISPVSPEELLYHQDVLYFAGNTETVVDLINEDNGLVLPPQATSDLIPGGALEIVEAVIPANSSLAGRTVKEADFRQRYKAAIVAIHRNGEKVRGKIGNMRLQAGDLLLLSVGREFRRNMNQMRELYVISRFSNPRQRRKNRYRRLFPPAAIALIGCIGMGWIKLFPALLILLSIAFLLKMAKIDDVKKEIDFSMVAILVLSLALGNALLKTGGADLVARSFIAVANPLGTIGIVTGLFILTTILTSFVTNVAAVSIAFPIAYSLSRDLGLPPTALYLTIAFAASCAFLTPIGYQTNLMVYGPGGYTFRDFFRVGLPLVLIYALTCILYIIIRYQFI</sequence>
<dbReference type="Gene3D" id="3.30.70.1450">
    <property type="entry name" value="Regulator of K+ conductance, C-terminal domain"/>
    <property type="match status" value="2"/>
</dbReference>
<keyword evidence="4" id="KW-0677">Repeat</keyword>
<evidence type="ECO:0000256" key="4">
    <source>
        <dbReference type="ARBA" id="ARBA00022737"/>
    </source>
</evidence>
<dbReference type="InterPro" id="IPR004680">
    <property type="entry name" value="Cit_transptr-like_dom"/>
</dbReference>
<dbReference type="RefSeq" id="WP_089684250.1">
    <property type="nucleotide sequence ID" value="NZ_FNFO01000007.1"/>
</dbReference>
<name>A0A1G9LF42_9BACT</name>
<dbReference type="Pfam" id="PF02080">
    <property type="entry name" value="TrkA_C"/>
    <property type="match status" value="2"/>
</dbReference>
<evidence type="ECO:0000256" key="7">
    <source>
        <dbReference type="SAM" id="Phobius"/>
    </source>
</evidence>
<evidence type="ECO:0000256" key="1">
    <source>
        <dbReference type="ARBA" id="ARBA00004141"/>
    </source>
</evidence>
<feature type="domain" description="RCK C-terminal" evidence="8">
    <location>
        <begin position="299"/>
        <end position="384"/>
    </location>
</feature>
<feature type="transmembrane region" description="Helical" evidence="7">
    <location>
        <begin position="572"/>
        <end position="590"/>
    </location>
</feature>
<keyword evidence="2" id="KW-0813">Transport</keyword>
<dbReference type="GO" id="GO:0008324">
    <property type="term" value="F:monoatomic cation transmembrane transporter activity"/>
    <property type="evidence" value="ECO:0007669"/>
    <property type="project" value="InterPro"/>
</dbReference>
<dbReference type="Proteomes" id="UP000198510">
    <property type="component" value="Unassembled WGS sequence"/>
</dbReference>
<feature type="transmembrane region" description="Helical" evidence="7">
    <location>
        <begin position="30"/>
        <end position="47"/>
    </location>
</feature>